<keyword evidence="3" id="KW-1185">Reference proteome</keyword>
<evidence type="ECO:0000256" key="1">
    <source>
        <dbReference type="SAM" id="MobiDB-lite"/>
    </source>
</evidence>
<sequence>MSIEIQTNGIPDGFLPCDGSVSSKLTLSSVKDDDKELWLIRIPDNVSPEQLAGMKIKVPSSSQKSLGKLKQGDDTFVLHNLPNGEAQDEDSGISGQEMQQFTCLLPRRKDGDEMSLASKPFKQHLILSQQVDIPDVTQIGKALLDTPVAKRPQPEGLKMRYKPIGFREPSDDEETGDNDGESSRKKRKTAEKKEKKSKKKSQKA</sequence>
<evidence type="ECO:0000313" key="3">
    <source>
        <dbReference type="Proteomes" id="UP000242180"/>
    </source>
</evidence>
<dbReference type="GO" id="GO:0006360">
    <property type="term" value="P:transcription by RNA polymerase I"/>
    <property type="evidence" value="ECO:0007669"/>
    <property type="project" value="InterPro"/>
</dbReference>
<dbReference type="InterPro" id="IPR053263">
    <property type="entry name" value="Euk_RPA34_RNAP_subunit"/>
</dbReference>
<dbReference type="PANTHER" id="PTHR28155">
    <property type="entry name" value="ACR243WP"/>
    <property type="match status" value="1"/>
</dbReference>
<proteinExistence type="predicted"/>
<dbReference type="Pfam" id="PF08208">
    <property type="entry name" value="RNA_polI_A34"/>
    <property type="match status" value="1"/>
</dbReference>
<dbReference type="OMA" id="MSIEIQT"/>
<dbReference type="Gene3D" id="6.20.250.70">
    <property type="match status" value="1"/>
</dbReference>
<feature type="compositionally biased region" description="Basic residues" evidence="1">
    <location>
        <begin position="184"/>
        <end position="204"/>
    </location>
</feature>
<feature type="region of interest" description="Disordered" evidence="1">
    <location>
        <begin position="147"/>
        <end position="204"/>
    </location>
</feature>
<organism evidence="2 3">
    <name type="scientific">Syncephalastrum racemosum</name>
    <name type="common">Filamentous fungus</name>
    <dbReference type="NCBI Taxonomy" id="13706"/>
    <lineage>
        <taxon>Eukaryota</taxon>
        <taxon>Fungi</taxon>
        <taxon>Fungi incertae sedis</taxon>
        <taxon>Mucoromycota</taxon>
        <taxon>Mucoromycotina</taxon>
        <taxon>Mucoromycetes</taxon>
        <taxon>Mucorales</taxon>
        <taxon>Syncephalastraceae</taxon>
        <taxon>Syncephalastrum</taxon>
    </lineage>
</organism>
<dbReference type="PANTHER" id="PTHR28155:SF1">
    <property type="entry name" value="DNA-DIRECTED RNA POLYMERASE I SUBUNIT RPA34.5-DOMAIN-CONTAINING PROTEIN"/>
    <property type="match status" value="1"/>
</dbReference>
<name>A0A1X2HMR9_SYNRA</name>
<reference evidence="2 3" key="1">
    <citation type="submission" date="2016-07" db="EMBL/GenBank/DDBJ databases">
        <title>Pervasive Adenine N6-methylation of Active Genes in Fungi.</title>
        <authorList>
            <consortium name="DOE Joint Genome Institute"/>
            <person name="Mondo S.J."/>
            <person name="Dannebaum R.O."/>
            <person name="Kuo R.C."/>
            <person name="Labutti K."/>
            <person name="Haridas S."/>
            <person name="Kuo A."/>
            <person name="Salamov A."/>
            <person name="Ahrendt S.R."/>
            <person name="Lipzen A."/>
            <person name="Sullivan W."/>
            <person name="Andreopoulos W.B."/>
            <person name="Clum A."/>
            <person name="Lindquist E."/>
            <person name="Daum C."/>
            <person name="Ramamoorthy G.K."/>
            <person name="Gryganskyi A."/>
            <person name="Culley D."/>
            <person name="Magnuson J.K."/>
            <person name="James T.Y."/>
            <person name="O'Malley M.A."/>
            <person name="Stajich J.E."/>
            <person name="Spatafora J.W."/>
            <person name="Visel A."/>
            <person name="Grigoriev I.V."/>
        </authorList>
    </citation>
    <scope>NUCLEOTIDE SEQUENCE [LARGE SCALE GENOMIC DNA]</scope>
    <source>
        <strain evidence="2 3">NRRL 2496</strain>
    </source>
</reference>
<dbReference type="InterPro" id="IPR013240">
    <property type="entry name" value="DNA-dir_RNA_pol1_su_RPA34"/>
</dbReference>
<dbReference type="EMBL" id="MCGN01000002">
    <property type="protein sequence ID" value="ORZ00582.1"/>
    <property type="molecule type" value="Genomic_DNA"/>
</dbReference>
<protein>
    <submittedName>
        <fullName evidence="2">DNA-directed RNA polymerase I, subunit RPA34.5</fullName>
    </submittedName>
</protein>
<accession>A0A1X2HMR9</accession>
<feature type="compositionally biased region" description="Acidic residues" evidence="1">
    <location>
        <begin position="170"/>
        <end position="180"/>
    </location>
</feature>
<gene>
    <name evidence="2" type="ORF">BCR43DRAFT_468774</name>
</gene>
<dbReference type="GO" id="GO:0000428">
    <property type="term" value="C:DNA-directed RNA polymerase complex"/>
    <property type="evidence" value="ECO:0007669"/>
    <property type="project" value="UniProtKB-KW"/>
</dbReference>
<comment type="caution">
    <text evidence="2">The sequence shown here is derived from an EMBL/GenBank/DDBJ whole genome shotgun (WGS) entry which is preliminary data.</text>
</comment>
<evidence type="ECO:0000313" key="2">
    <source>
        <dbReference type="EMBL" id="ORZ00582.1"/>
    </source>
</evidence>
<dbReference type="InParanoid" id="A0A1X2HMR9"/>
<dbReference type="OrthoDB" id="76224at2759"/>
<keyword evidence="2" id="KW-0804">Transcription</keyword>
<keyword evidence="2" id="KW-0240">DNA-directed RNA polymerase</keyword>
<dbReference type="Proteomes" id="UP000242180">
    <property type="component" value="Unassembled WGS sequence"/>
</dbReference>
<dbReference type="AlphaFoldDB" id="A0A1X2HMR9"/>